<evidence type="ECO:0000256" key="15">
    <source>
        <dbReference type="ARBA" id="ARBA00023170"/>
    </source>
</evidence>
<evidence type="ECO:0000256" key="3">
    <source>
        <dbReference type="ARBA" id="ARBA00002708"/>
    </source>
</evidence>
<keyword evidence="13" id="KW-0115">cAMP biosynthesis</keyword>
<keyword evidence="14 20" id="KW-0472">Membrane</keyword>
<dbReference type="PANTHER" id="PTHR43081">
    <property type="entry name" value="ADENYLATE CYCLASE, TERMINAL-DIFFERENTIATION SPECIFIC-RELATED"/>
    <property type="match status" value="1"/>
</dbReference>
<dbReference type="SMART" id="SM00044">
    <property type="entry name" value="CYCc"/>
    <property type="match status" value="1"/>
</dbReference>
<dbReference type="InterPro" id="IPR057399">
    <property type="entry name" value="GRESAG4.1/3_peripasmic_1"/>
</dbReference>
<feature type="signal peptide" evidence="21">
    <location>
        <begin position="1"/>
        <end position="24"/>
    </location>
</feature>
<evidence type="ECO:0000256" key="4">
    <source>
        <dbReference type="ARBA" id="ARBA00004141"/>
    </source>
</evidence>
<dbReference type="CDD" id="cd07556">
    <property type="entry name" value="Nucleotidyl_cyc_III"/>
    <property type="match status" value="1"/>
</dbReference>
<keyword evidence="12 20" id="KW-1133">Transmembrane helix</keyword>
<evidence type="ECO:0000313" key="24">
    <source>
        <dbReference type="Proteomes" id="UP000000702"/>
    </source>
</evidence>
<dbReference type="GO" id="GO:0016020">
    <property type="term" value="C:membrane"/>
    <property type="evidence" value="ECO:0007669"/>
    <property type="project" value="UniProtKB-SubCell"/>
</dbReference>
<evidence type="ECO:0000256" key="21">
    <source>
        <dbReference type="SAM" id="SignalP"/>
    </source>
</evidence>
<dbReference type="InterPro" id="IPR050697">
    <property type="entry name" value="Adenylyl/Guanylyl_Cyclase_3/4"/>
</dbReference>
<feature type="transmembrane region" description="Helical" evidence="20">
    <location>
        <begin position="867"/>
        <end position="890"/>
    </location>
</feature>
<dbReference type="GO" id="GO:0005524">
    <property type="term" value="F:ATP binding"/>
    <property type="evidence" value="ECO:0007669"/>
    <property type="project" value="UniProtKB-KW"/>
</dbReference>
<evidence type="ECO:0000313" key="23">
    <source>
        <dbReference type="EMBL" id="CCD12075.1"/>
    </source>
</evidence>
<keyword evidence="8" id="KW-0479">Metal-binding</keyword>
<feature type="chain" id="PRO_5003389794" description="adenylate cyclase" evidence="21">
    <location>
        <begin position="25"/>
        <end position="1147"/>
    </location>
</feature>
<evidence type="ECO:0000256" key="18">
    <source>
        <dbReference type="ARBA" id="ARBA00032597"/>
    </source>
</evidence>
<comment type="caution">
    <text evidence="23">The sequence shown here is derived from an EMBL/GenBank/DDBJ whole genome shotgun (WGS) entry which is preliminary data.</text>
</comment>
<dbReference type="VEuPathDB" id="TriTrypDB:TcIL3000_0_29940"/>
<organism evidence="23 24">
    <name type="scientific">Trypanosoma congolense (strain IL3000)</name>
    <dbReference type="NCBI Taxonomy" id="1068625"/>
    <lineage>
        <taxon>Eukaryota</taxon>
        <taxon>Discoba</taxon>
        <taxon>Euglenozoa</taxon>
        <taxon>Kinetoplastea</taxon>
        <taxon>Metakinetoplastina</taxon>
        <taxon>Trypanosomatida</taxon>
        <taxon>Trypanosomatidae</taxon>
        <taxon>Trypanosoma</taxon>
        <taxon>Nannomonas</taxon>
    </lineage>
</organism>
<evidence type="ECO:0000256" key="12">
    <source>
        <dbReference type="ARBA" id="ARBA00022989"/>
    </source>
</evidence>
<evidence type="ECO:0000256" key="10">
    <source>
        <dbReference type="ARBA" id="ARBA00022840"/>
    </source>
</evidence>
<keyword evidence="16" id="KW-0325">Glycoprotein</keyword>
<evidence type="ECO:0000256" key="14">
    <source>
        <dbReference type="ARBA" id="ARBA00023136"/>
    </source>
</evidence>
<evidence type="ECO:0000256" key="1">
    <source>
        <dbReference type="ARBA" id="ARBA00001593"/>
    </source>
</evidence>
<reference evidence="23 24" key="2">
    <citation type="journal article" date="2012" name="Proc. Natl. Acad. Sci. U.S.A.">
        <title>Antigenic diversity is generated by distinct evolutionary mechanisms in African trypanosome species.</title>
        <authorList>
            <person name="Jackson A.P."/>
            <person name="Berry A."/>
            <person name="Aslett M."/>
            <person name="Allison H.C."/>
            <person name="Burton P."/>
            <person name="Vavrova-Anderson J."/>
            <person name="Brown R."/>
            <person name="Browne H."/>
            <person name="Corton N."/>
            <person name="Hauser H."/>
            <person name="Gamble J."/>
            <person name="Gilderthorp R."/>
            <person name="Marcello L."/>
            <person name="McQuillan J."/>
            <person name="Otto T.D."/>
            <person name="Quail M.A."/>
            <person name="Sanders M.J."/>
            <person name="van Tonder A."/>
            <person name="Ginger M.L."/>
            <person name="Field M.C."/>
            <person name="Barry J.D."/>
            <person name="Hertz-Fowler C."/>
            <person name="Berriman M."/>
        </authorList>
    </citation>
    <scope>NUCLEOTIDE SEQUENCE [LARGE SCALE GENOMIC DNA]</scope>
    <source>
        <strain evidence="23 24">IL3000</strain>
    </source>
</reference>
<dbReference type="OMA" id="FHKEMEV"/>
<keyword evidence="15" id="KW-0675">Receptor</keyword>
<keyword evidence="7 20" id="KW-0812">Transmembrane</keyword>
<name>F9W4I1_TRYCI</name>
<dbReference type="Proteomes" id="UP000000702">
    <property type="component" value="Unassembled WGS sequence"/>
</dbReference>
<dbReference type="AlphaFoldDB" id="F9W4I1"/>
<evidence type="ECO:0000256" key="9">
    <source>
        <dbReference type="ARBA" id="ARBA00022741"/>
    </source>
</evidence>
<comment type="subcellular location">
    <subcellularLocation>
        <location evidence="4">Membrane</location>
        <topology evidence="4">Multi-pass membrane protein</topology>
    </subcellularLocation>
</comment>
<dbReference type="InterPro" id="IPR028082">
    <property type="entry name" value="Peripla_BP_I"/>
</dbReference>
<dbReference type="Gene3D" id="3.40.50.2300">
    <property type="match status" value="2"/>
</dbReference>
<evidence type="ECO:0000256" key="19">
    <source>
        <dbReference type="ARBA" id="ARBA00032637"/>
    </source>
</evidence>
<comment type="similarity">
    <text evidence="5">Belongs to the adenylyl cyclase class-3 family.</text>
</comment>
<dbReference type="SUPFAM" id="SSF55073">
    <property type="entry name" value="Nucleotide cyclase"/>
    <property type="match status" value="1"/>
</dbReference>
<sequence>MCVAHRPPVMQMLLVLSLLTPGRGLTNNSSTTGNACGNMTVHVCVNTTGNVCGNTTVNVCSNITVKVYNLIHNPNMKQEYARALVAGFNASVNSTMTAERLPGGVKLEVVYVSPGSKGAMTPDVVLEHLEKKVNSSHNHSTLPVMLGPVGDVTAEHFLPVLRRTNIVAFAPFTGSSKIRVWHKNLYFITASPTAELLALLRYAVTQLRLERLGFMYLQGVSFGDEEYRLTVNALSNIGRGLCGLFTVKSSLTARADKGEFEAAWKKFAETRPQGVIVFGSPLHDTKEFLKRMQTEEGMKKVHLLLPSVLQLITEDTYKETVGVTTRRGKSPIYVSGTNPLAKDTNYKAIKRFREDMQNYLKKEPAGKHHSIQQHHYDHNDIDGEFMVYGWLAGEVLKEALGNPVWLKDRKTFMDSLYKQRRYMIDDLVIGDFGGECEGMAREHGAACECNQGGTVVYMNRIEDGHRLFPLKDGSLMLASSRCYRDMPQLYAPLSGVYVSLENNAIATRATAAFTDGASALTGRGQLGHGDRFFLHRLTSPAGGAVRALEKEMSERAVTAVFGVVNDAMLSMSNVVFIDPVTLSPRPKVARRNVLYLSPTLEQQLFVIAKNAATQGSDAVSALIRSKDAAGIQEMVRKVAKVFNMPLDTTVTLRDSDRVSGRLPPDGDVLLIGLAANDIEPLASHLDKHPGVRVFVPFFDFALLYDNITSAFKGRPGAERLLFATNLPHWAEGNAMSETVRGFHRAVPDKSKWTPLALLGFATGRAIQSLLSRMGEVTSETLVNSIFTQSVITADDMQYGPFSEKCDTWDVASLFNTRDCVVNYGAVRIALWSVARVFDPSLPCVAEAATPSIIYEKRGFLGLTDGQLIGVLNGALFILVLAIAGSALMLSKIFQDARDNRRAPKEPTDPVTLIFTDIESSTALWAAHPTLMPDAVEAHHQLIRSLIVRYGCYEVKTVGDSFMIACRSPLAAVQLAGDLQRCFLHHDWGTTALDDSYHEFELQKAEAGGYVPPTAHLDPCVYRELWNGLRVRIGIHTGLCDIRLDEVTKGYDYYGCTSNIAARTEHVANGGQVLLTRAAYYSLSTAEREQVSVTSLGEATLRDVPDPVEIYQLEAVPGREFAALRLEHELDEGEQDISSSATDSIRNE</sequence>
<keyword evidence="17" id="KW-0456">Lyase</keyword>
<gene>
    <name evidence="23" type="ORF">TCIL3000_0_29940</name>
</gene>
<evidence type="ECO:0000259" key="22">
    <source>
        <dbReference type="PROSITE" id="PS50125"/>
    </source>
</evidence>
<dbReference type="GO" id="GO:0004016">
    <property type="term" value="F:adenylate cyclase activity"/>
    <property type="evidence" value="ECO:0007669"/>
    <property type="project" value="UniProtKB-EC"/>
</dbReference>
<evidence type="ECO:0000256" key="20">
    <source>
        <dbReference type="SAM" id="Phobius"/>
    </source>
</evidence>
<dbReference type="Pfam" id="PF25495">
    <property type="entry name" value="Peripla_BP_A-cyclase_1"/>
    <property type="match status" value="1"/>
</dbReference>
<dbReference type="SUPFAM" id="SSF53822">
    <property type="entry name" value="Periplasmic binding protein-like I"/>
    <property type="match status" value="2"/>
</dbReference>
<dbReference type="InterPro" id="IPR029787">
    <property type="entry name" value="Nucleotide_cyclase"/>
</dbReference>
<dbReference type="GO" id="GO:0006171">
    <property type="term" value="P:cAMP biosynthetic process"/>
    <property type="evidence" value="ECO:0007669"/>
    <property type="project" value="UniProtKB-KW"/>
</dbReference>
<evidence type="ECO:0000256" key="5">
    <source>
        <dbReference type="ARBA" id="ARBA00005381"/>
    </source>
</evidence>
<keyword evidence="11" id="KW-0460">Magnesium</keyword>
<dbReference type="PANTHER" id="PTHR43081:SF1">
    <property type="entry name" value="ADENYLATE CYCLASE, TERMINAL-DIFFERENTIATION SPECIFIC"/>
    <property type="match status" value="1"/>
</dbReference>
<evidence type="ECO:0000256" key="17">
    <source>
        <dbReference type="ARBA" id="ARBA00023239"/>
    </source>
</evidence>
<comment type="function">
    <text evidence="3">Could act as a receptor for an unknown ligand.</text>
</comment>
<dbReference type="Pfam" id="PF25493">
    <property type="entry name" value="Peripla_BP_A-cyclase"/>
    <property type="match status" value="1"/>
</dbReference>
<dbReference type="Gene3D" id="3.30.70.1230">
    <property type="entry name" value="Nucleotide cyclase"/>
    <property type="match status" value="1"/>
</dbReference>
<evidence type="ECO:0000256" key="11">
    <source>
        <dbReference type="ARBA" id="ARBA00022842"/>
    </source>
</evidence>
<keyword evidence="9" id="KW-0547">Nucleotide-binding</keyword>
<evidence type="ECO:0000256" key="2">
    <source>
        <dbReference type="ARBA" id="ARBA00001946"/>
    </source>
</evidence>
<evidence type="ECO:0000256" key="7">
    <source>
        <dbReference type="ARBA" id="ARBA00022692"/>
    </source>
</evidence>
<accession>F9W4I1</accession>
<dbReference type="GO" id="GO:0046872">
    <property type="term" value="F:metal ion binding"/>
    <property type="evidence" value="ECO:0007669"/>
    <property type="project" value="UniProtKB-KW"/>
</dbReference>
<proteinExistence type="inferred from homology"/>
<comment type="catalytic activity">
    <reaction evidence="1">
        <text>ATP = 3',5'-cyclic AMP + diphosphate</text>
        <dbReference type="Rhea" id="RHEA:15389"/>
        <dbReference type="ChEBI" id="CHEBI:30616"/>
        <dbReference type="ChEBI" id="CHEBI:33019"/>
        <dbReference type="ChEBI" id="CHEBI:58165"/>
        <dbReference type="EC" id="4.6.1.1"/>
    </reaction>
</comment>
<comment type="cofactor">
    <cofactor evidence="2">
        <name>Mg(2+)</name>
        <dbReference type="ChEBI" id="CHEBI:18420"/>
    </cofactor>
</comment>
<dbReference type="EMBL" id="CAEQ01000559">
    <property type="protein sequence ID" value="CCD12075.1"/>
    <property type="molecule type" value="Genomic_DNA"/>
</dbReference>
<feature type="domain" description="Guanylate cyclase" evidence="22">
    <location>
        <begin position="911"/>
        <end position="1064"/>
    </location>
</feature>
<evidence type="ECO:0000256" key="6">
    <source>
        <dbReference type="ARBA" id="ARBA00012201"/>
    </source>
</evidence>
<dbReference type="Pfam" id="PF00211">
    <property type="entry name" value="Guanylate_cyc"/>
    <property type="match status" value="1"/>
</dbReference>
<dbReference type="EC" id="4.6.1.1" evidence="6"/>
<evidence type="ECO:0000256" key="13">
    <source>
        <dbReference type="ARBA" id="ARBA00022998"/>
    </source>
</evidence>
<keyword evidence="10" id="KW-0067">ATP-binding</keyword>
<keyword evidence="21" id="KW-0732">Signal</keyword>
<evidence type="ECO:0000256" key="8">
    <source>
        <dbReference type="ARBA" id="ARBA00022723"/>
    </source>
</evidence>
<reference evidence="24" key="1">
    <citation type="submission" date="2011-07" db="EMBL/GenBank/DDBJ databases">
        <title>Divergent evolution of antigenic variation in African trypanosomes.</title>
        <authorList>
            <person name="Jackson A.P."/>
            <person name="Berry A."/>
            <person name="Allison H.C."/>
            <person name="Burton P."/>
            <person name="Anderson J."/>
            <person name="Aslett M."/>
            <person name="Brown R."/>
            <person name="Corton N."/>
            <person name="Harris D."/>
            <person name="Hauser H."/>
            <person name="Gamble J."/>
            <person name="Gilderthorp R."/>
            <person name="McQuillan J."/>
            <person name="Quail M.A."/>
            <person name="Sanders M."/>
            <person name="Van Tonder A."/>
            <person name="Ginger M.L."/>
            <person name="Donelson J.E."/>
            <person name="Field M.C."/>
            <person name="Barry J.D."/>
            <person name="Berriman M."/>
            <person name="Hertz-Fowler C."/>
        </authorList>
    </citation>
    <scope>NUCLEOTIDE SEQUENCE [LARGE SCALE GENOMIC DNA]</scope>
    <source>
        <strain evidence="24">IL3000</strain>
    </source>
</reference>
<dbReference type="FunFam" id="3.30.70.1230:FF:000022">
    <property type="entry name" value="Receptor-type adenylate cyclase GRESAG 4, putative"/>
    <property type="match status" value="1"/>
</dbReference>
<dbReference type="GO" id="GO:0035556">
    <property type="term" value="P:intracellular signal transduction"/>
    <property type="evidence" value="ECO:0007669"/>
    <property type="project" value="InterPro"/>
</dbReference>
<dbReference type="PROSITE" id="PS50125">
    <property type="entry name" value="GUANYLATE_CYCLASE_2"/>
    <property type="match status" value="1"/>
</dbReference>
<dbReference type="InterPro" id="IPR057398">
    <property type="entry name" value="GRESAG4.1/3_peripasmic_2"/>
</dbReference>
<evidence type="ECO:0000256" key="16">
    <source>
        <dbReference type="ARBA" id="ARBA00023180"/>
    </source>
</evidence>
<dbReference type="InterPro" id="IPR001054">
    <property type="entry name" value="A/G_cyclase"/>
</dbReference>
<protein>
    <recommendedName>
        <fullName evidence="6">adenylate cyclase</fullName>
        <ecNumber evidence="6">4.6.1.1</ecNumber>
    </recommendedName>
    <alternativeName>
        <fullName evidence="18">ATP pyrophosphate-lyase</fullName>
    </alternativeName>
    <alternativeName>
        <fullName evidence="19">Adenylyl cyclase</fullName>
    </alternativeName>
</protein>
<keyword evidence="24" id="KW-1185">Reference proteome</keyword>